<accession>A0A1D3CYJ2</accession>
<proteinExistence type="predicted"/>
<feature type="region of interest" description="Disordered" evidence="1">
    <location>
        <begin position="156"/>
        <end position="180"/>
    </location>
</feature>
<dbReference type="VEuPathDB" id="ToxoDB:cyc_01107"/>
<protein>
    <submittedName>
        <fullName evidence="2">Uncharacterized protein</fullName>
    </submittedName>
</protein>
<evidence type="ECO:0000313" key="2">
    <source>
        <dbReference type="EMBL" id="OEH76265.1"/>
    </source>
</evidence>
<evidence type="ECO:0000256" key="1">
    <source>
        <dbReference type="SAM" id="MobiDB-lite"/>
    </source>
</evidence>
<feature type="compositionally biased region" description="Low complexity" evidence="1">
    <location>
        <begin position="168"/>
        <end position="177"/>
    </location>
</feature>
<gene>
    <name evidence="2" type="ORF">cyc_01107</name>
</gene>
<comment type="caution">
    <text evidence="2">The sequence shown here is derived from an EMBL/GenBank/DDBJ whole genome shotgun (WGS) entry which is preliminary data.</text>
</comment>
<organism evidence="2 3">
    <name type="scientific">Cyclospora cayetanensis</name>
    <dbReference type="NCBI Taxonomy" id="88456"/>
    <lineage>
        <taxon>Eukaryota</taxon>
        <taxon>Sar</taxon>
        <taxon>Alveolata</taxon>
        <taxon>Apicomplexa</taxon>
        <taxon>Conoidasida</taxon>
        <taxon>Coccidia</taxon>
        <taxon>Eucoccidiorida</taxon>
        <taxon>Eimeriorina</taxon>
        <taxon>Eimeriidae</taxon>
        <taxon>Cyclospora</taxon>
    </lineage>
</organism>
<evidence type="ECO:0000313" key="3">
    <source>
        <dbReference type="Proteomes" id="UP000095192"/>
    </source>
</evidence>
<feature type="region of interest" description="Disordered" evidence="1">
    <location>
        <begin position="228"/>
        <end position="258"/>
    </location>
</feature>
<dbReference type="InParanoid" id="A0A1D3CYJ2"/>
<reference evidence="2 3" key="1">
    <citation type="journal article" date="2016" name="BMC Genomics">
        <title>Comparative genomics reveals Cyclospora cayetanensis possesses coccidia-like metabolism and invasion components but unique surface antigens.</title>
        <authorList>
            <person name="Liu S."/>
            <person name="Wang L."/>
            <person name="Zheng H."/>
            <person name="Xu Z."/>
            <person name="Roellig D.M."/>
            <person name="Li N."/>
            <person name="Frace M.A."/>
            <person name="Tang K."/>
            <person name="Arrowood M.J."/>
            <person name="Moss D.M."/>
            <person name="Zhang L."/>
            <person name="Feng Y."/>
            <person name="Xiao L."/>
        </authorList>
    </citation>
    <scope>NUCLEOTIDE SEQUENCE [LARGE SCALE GENOMIC DNA]</scope>
    <source>
        <strain evidence="2 3">CHN_HEN01</strain>
    </source>
</reference>
<sequence>MESAAVVHACVISVGGPCGAYVWLRASAPQLSTDAASDADTAALAAARTLKRYVILLLERAADACVLSIGDDSEHLQLLLPVEGPEGGAADTLDPWASTWMYTAVTHAAAPLGAAESFLHQLQQYHREAQQETHSRHSSSPLVAVRLREHVQEKLLRPSRLVTPPPLRLSSLQQPQQKALPGSSSLLQAAWCIPDSEEVAHCTQPSRNSQHAACESPQVQARADHSCPYSRLPVQPGGSLRHPEQPGTPATPSEAAPHPMKVSAAVTFAAPLRWTSQQPALAFSDQRMRHFFAAMRQ</sequence>
<keyword evidence="3" id="KW-1185">Reference proteome</keyword>
<dbReference type="Proteomes" id="UP000095192">
    <property type="component" value="Unassembled WGS sequence"/>
</dbReference>
<dbReference type="AlphaFoldDB" id="A0A1D3CYJ2"/>
<dbReference type="EMBL" id="JROU02001494">
    <property type="protein sequence ID" value="OEH76265.1"/>
    <property type="molecule type" value="Genomic_DNA"/>
</dbReference>
<name>A0A1D3CYJ2_9EIME</name>